<dbReference type="PROSITE" id="PS00018">
    <property type="entry name" value="EF_HAND_1"/>
    <property type="match status" value="1"/>
</dbReference>
<evidence type="ECO:0000313" key="3">
    <source>
        <dbReference type="Proteomes" id="UP000315540"/>
    </source>
</evidence>
<dbReference type="NCBIfam" id="TIGR03696">
    <property type="entry name" value="Rhs_assc_core"/>
    <property type="match status" value="1"/>
</dbReference>
<reference evidence="2 3" key="1">
    <citation type="submission" date="2019-06" db="EMBL/GenBank/DDBJ databases">
        <authorList>
            <person name="Meng X."/>
        </authorList>
    </citation>
    <scope>NUCLEOTIDE SEQUENCE [LARGE SCALE GENOMIC DNA]</scope>
    <source>
        <strain evidence="2 3">M625</strain>
    </source>
</reference>
<dbReference type="EMBL" id="VFWZ01000006">
    <property type="protein sequence ID" value="TPN83889.1"/>
    <property type="molecule type" value="Genomic_DNA"/>
</dbReference>
<sequence>MNTYTKYTFLWILLITIFTTHQINARCTLTPSTVSFANGGGTVYLDINNDCIGQIFFSNVPSWLTIRQVTIDRIQVTCQPYSGSNRRSVLIDYSNNGSTSGLAVSQTGTPKTWYRDKDRDGYGDVNVTKISSTQPSGYILDKRDCNDENPNVHPFATELCDGVDNDCDGDIDENVVPDIPSPPSISYNCESVVLTMGTAPGGVSWFWQDSFEGTEIPIGNIKKSITLTSGNVYYLRARQHNTGCWSRARRINYTINDKPDIPQVPTIKENCNSTVLTRNEPPNGIVWYWHDSPDSEDTSNSSKSITKTSGNIYYLRAYNTTNKCWSVSRAINYRIVPPAEWYSDIDGDGFGNPNDSILSCDQPQGYVANADDVCPDVFGEFQGCIYSPENHILTRIFQEPMISSDQITSHEQVIESIVYFDGLGRPKQQIAIKASPSIKDIVTHIDYDNYGRQSKEYLPFERRNVPSAGYKIVDVNTDINSYYKNKYGDDFIGMVTGEVNAYSENVFEPSPLNRVKEQGAPGKSWKANLNSDKDHTIKYDWETNAANQIPYFTVTFTNNDTEKPELTKQGDYEANQLYVTITKDENWQPDQAFANDHTTKEYTDKQNRVVLKRTYNENIPYDTYYVYDDFDNLTYVLPPRVNTNDGVNQEELDELSYQYKYDYRNRLIEKKIPGKGWEFIVYNKLDQPIMTQDALLKAKSTWLYTKYDAFRRVAYTGKLTDVRDRETIQAEATAFTGKLWVEKGNEITLGSVAMNYNDGGFPKVATGETLTINYYDNYNFDKGGLNTPSTVYEETINDRPQSLATGSKIKVLDTNNWITSVTYYDKKARPIYIASKNEHLHTIDITENKLDFIGRLEETKITHTKDSNTPIVTIDSFTYDHMGRLLTQIQTINDSDGEIISSNEYDELGQLISKRVGGSVNQTGNGLQEVDYTYNVRGWLKGINDINNLTDHLFSFQINYTLPTQKPDAVALYNGNISEIIWKTANDNVLRSYTYHYDALNRITKADSGDDRYTVSGIVYDKAGNIEQLTRYGHINDQASAFGLMDNLFYNYNAGNQLQQVFDLGDTNYGYKTNNDQQEDYRYDANGNMIMDFNKNITGIVYNHLNLPTRVNVDSARKYIRYIYDATGVKLQKIITENGTRTSNTIYAGNYIYNNGDLEFFNHPEGYIEPSTTGFDYIYQYKDHLGNIRLSYKDADKDGTITQDEIIEENNYYPFGLEHRGYNNTITGREHPYGYNGKEEQNELGLEWLDFGARNYNASIGRWMNIDPAADVLESSSQYVYALNSPIVYLDLDGELPILINGRVSSDSERGDQSYWDTEIIATIKGSGIANPGGQFHYVDGDRGYKSSFYEYARGPRTGEKYAVSAGSRNQAGYSAAGKDIDNIIAKLERDPETGKITEKIQIYTHSRGGAFGQGYTRRLMEYIRENSELFADANNVIEYSLNLAPHQSNSINAVDGVSTFAISHVSDGLSGNDIEGADNVHSKVGNVATSHKNASFNKELKAFLSAVSSSDGVNQSAIDKFKKTLENLGIEFTYKEK</sequence>
<accession>A0A504JAF9</accession>
<evidence type="ECO:0000313" key="2">
    <source>
        <dbReference type="EMBL" id="TPN83889.1"/>
    </source>
</evidence>
<dbReference type="OrthoDB" id="2972467at2"/>
<keyword evidence="3" id="KW-1185">Reference proteome</keyword>
<dbReference type="InterPro" id="IPR045619">
    <property type="entry name" value="DUF6443"/>
</dbReference>
<evidence type="ECO:0000259" key="1">
    <source>
        <dbReference type="Pfam" id="PF20041"/>
    </source>
</evidence>
<dbReference type="InterPro" id="IPR022385">
    <property type="entry name" value="Rhs_assc_core"/>
</dbReference>
<dbReference type="Pfam" id="PF11617">
    <property type="entry name" value="Cu-binding_MopE"/>
    <property type="match status" value="1"/>
</dbReference>
<protein>
    <recommendedName>
        <fullName evidence="1">DUF6443 domain-containing protein</fullName>
    </recommendedName>
</protein>
<dbReference type="InterPro" id="IPR018247">
    <property type="entry name" value="EF_Hand_1_Ca_BS"/>
</dbReference>
<dbReference type="Proteomes" id="UP000315540">
    <property type="component" value="Unassembled WGS sequence"/>
</dbReference>
<dbReference type="Gene3D" id="2.180.10.10">
    <property type="entry name" value="RHS repeat-associated core"/>
    <property type="match status" value="1"/>
</dbReference>
<dbReference type="Pfam" id="PF20041">
    <property type="entry name" value="DUF6443"/>
    <property type="match status" value="1"/>
</dbReference>
<name>A0A504JAF9_9FLAO</name>
<feature type="domain" description="DUF6443" evidence="1">
    <location>
        <begin position="395"/>
        <end position="537"/>
    </location>
</feature>
<organism evidence="2 3">
    <name type="scientific">Aquimarina algicola</name>
    <dbReference type="NCBI Taxonomy" id="2589995"/>
    <lineage>
        <taxon>Bacteria</taxon>
        <taxon>Pseudomonadati</taxon>
        <taxon>Bacteroidota</taxon>
        <taxon>Flavobacteriia</taxon>
        <taxon>Flavobacteriales</taxon>
        <taxon>Flavobacteriaceae</taxon>
        <taxon>Aquimarina</taxon>
    </lineage>
</organism>
<gene>
    <name evidence="2" type="ORF">FHK87_18155</name>
</gene>
<dbReference type="RefSeq" id="WP_140595196.1">
    <property type="nucleotide sequence ID" value="NZ_VFWZ01000006.1"/>
</dbReference>
<proteinExistence type="predicted"/>
<dbReference type="InterPro" id="IPR021655">
    <property type="entry name" value="Put_metal-bd"/>
</dbReference>
<comment type="caution">
    <text evidence="2">The sequence shown here is derived from an EMBL/GenBank/DDBJ whole genome shotgun (WGS) entry which is preliminary data.</text>
</comment>